<evidence type="ECO:0000256" key="8">
    <source>
        <dbReference type="SAM" id="MobiDB-lite"/>
    </source>
</evidence>
<reference evidence="10 11" key="1">
    <citation type="journal article" date="2018" name="Front. Microbiol.">
        <title>Genome-Wide Analysis of Corynespora cassiicola Leaf Fall Disease Putative Effectors.</title>
        <authorList>
            <person name="Lopez D."/>
            <person name="Ribeiro S."/>
            <person name="Label P."/>
            <person name="Fumanal B."/>
            <person name="Venisse J.S."/>
            <person name="Kohler A."/>
            <person name="de Oliveira R.R."/>
            <person name="Labutti K."/>
            <person name="Lipzen A."/>
            <person name="Lail K."/>
            <person name="Bauer D."/>
            <person name="Ohm R.A."/>
            <person name="Barry K.W."/>
            <person name="Spatafora J."/>
            <person name="Grigoriev I.V."/>
            <person name="Martin F.M."/>
            <person name="Pujade-Renaud V."/>
        </authorList>
    </citation>
    <scope>NUCLEOTIDE SEQUENCE [LARGE SCALE GENOMIC DNA]</scope>
    <source>
        <strain evidence="10 11">Philippines</strain>
    </source>
</reference>
<dbReference type="InterPro" id="IPR012677">
    <property type="entry name" value="Nucleotide-bd_a/b_plait_sf"/>
</dbReference>
<evidence type="ECO:0000313" key="10">
    <source>
        <dbReference type="EMBL" id="PSN73048.1"/>
    </source>
</evidence>
<evidence type="ECO:0000259" key="9">
    <source>
        <dbReference type="PROSITE" id="PS50102"/>
    </source>
</evidence>
<evidence type="ECO:0000256" key="4">
    <source>
        <dbReference type="ARBA" id="ARBA00022884"/>
    </source>
</evidence>
<dbReference type="InterPro" id="IPR034393">
    <property type="entry name" value="TatSF1-like"/>
</dbReference>
<evidence type="ECO:0000256" key="1">
    <source>
        <dbReference type="ARBA" id="ARBA00007747"/>
    </source>
</evidence>
<dbReference type="PROSITE" id="PS50102">
    <property type="entry name" value="RRM"/>
    <property type="match status" value="1"/>
</dbReference>
<evidence type="ECO:0000313" key="11">
    <source>
        <dbReference type="Proteomes" id="UP000240883"/>
    </source>
</evidence>
<accession>A0A2T2P6U1</accession>
<dbReference type="GO" id="GO:0005684">
    <property type="term" value="C:U2-type spliceosomal complex"/>
    <property type="evidence" value="ECO:0007669"/>
    <property type="project" value="TreeGrafter"/>
</dbReference>
<keyword evidence="4 6" id="KW-0694">RNA-binding</keyword>
<dbReference type="CDD" id="cd12281">
    <property type="entry name" value="RRM1_TatSF1_like"/>
    <property type="match status" value="1"/>
</dbReference>
<evidence type="ECO:0000256" key="2">
    <source>
        <dbReference type="ARBA" id="ARBA00022664"/>
    </source>
</evidence>
<dbReference type="Gene3D" id="3.30.70.330">
    <property type="match status" value="2"/>
</dbReference>
<dbReference type="InterPro" id="IPR000504">
    <property type="entry name" value="RRM_dom"/>
</dbReference>
<feature type="region of interest" description="Disordered" evidence="8">
    <location>
        <begin position="291"/>
        <end position="318"/>
    </location>
</feature>
<name>A0A2T2P6U1_CORCC</name>
<feature type="coiled-coil region" evidence="7">
    <location>
        <begin position="158"/>
        <end position="192"/>
    </location>
</feature>
<feature type="region of interest" description="Disordered" evidence="8">
    <location>
        <begin position="1"/>
        <end position="54"/>
    </location>
</feature>
<dbReference type="Proteomes" id="UP000240883">
    <property type="component" value="Unassembled WGS sequence"/>
</dbReference>
<keyword evidence="11" id="KW-1185">Reference proteome</keyword>
<keyword evidence="3" id="KW-0677">Repeat</keyword>
<keyword evidence="5" id="KW-0508">mRNA splicing</keyword>
<dbReference type="OrthoDB" id="10258585at2759"/>
<feature type="domain" description="RRM" evidence="9">
    <location>
        <begin position="56"/>
        <end position="145"/>
    </location>
</feature>
<dbReference type="EMBL" id="KZ678129">
    <property type="protein sequence ID" value="PSN73048.1"/>
    <property type="molecule type" value="Genomic_DNA"/>
</dbReference>
<evidence type="ECO:0000256" key="6">
    <source>
        <dbReference type="PROSITE-ProRule" id="PRU00176"/>
    </source>
</evidence>
<dbReference type="FunFam" id="3.30.70.330:FF:000105">
    <property type="entry name" value="HIV Tat-specific factor 1 homolog"/>
    <property type="match status" value="1"/>
</dbReference>
<dbReference type="GO" id="GO:0000398">
    <property type="term" value="P:mRNA splicing, via spliceosome"/>
    <property type="evidence" value="ECO:0007669"/>
    <property type="project" value="InterPro"/>
</dbReference>
<dbReference type="STRING" id="1448308.A0A2T2P6U1"/>
<sequence length="318" mass="36101">MVGRSPARSPGADRGLENGSPDPQRESPDAQQQKKRKKGPAAGEGNSKKPRVQENRAIYITNLPHDTTVKEIEDVFKKYGMIDQGVDGAPRIKLYRDDDGNFNGTALVVYFKKDSVDIAIRLMDDYEFRMGDRSNGTIRVQEADMSYKKTKDNDEAAAKMVRKDRKTAERNRAEMNRKLAEWSDNEDQAAETYAPKKSKWEKIAIVKHAFTLAELEDNPEEIFDIVDDMTAEGNEHGEVTNVTVYDKEPEGIVAVRFKDAKSAEEFKKKNHGRWFDKRALDVSIAVERPRFKKSGKGGESDEEEEADRLERFMTATTD</sequence>
<protein>
    <submittedName>
        <fullName evidence="10">U2 snRNP-associated protein Uap2</fullName>
    </submittedName>
</protein>
<evidence type="ECO:0000256" key="7">
    <source>
        <dbReference type="SAM" id="Coils"/>
    </source>
</evidence>
<dbReference type="AlphaFoldDB" id="A0A2T2P6U1"/>
<dbReference type="InterPro" id="IPR034392">
    <property type="entry name" value="TatSF1-like_RRM1"/>
</dbReference>
<dbReference type="Pfam" id="PF00076">
    <property type="entry name" value="RRM_1"/>
    <property type="match status" value="1"/>
</dbReference>
<dbReference type="SUPFAM" id="SSF54928">
    <property type="entry name" value="RNA-binding domain, RBD"/>
    <property type="match status" value="2"/>
</dbReference>
<comment type="similarity">
    <text evidence="1">Belongs to the HTATSF1 family.</text>
</comment>
<dbReference type="SMART" id="SM00360">
    <property type="entry name" value="RRM"/>
    <property type="match status" value="2"/>
</dbReference>
<keyword evidence="7" id="KW-0175">Coiled coil</keyword>
<organism evidence="10 11">
    <name type="scientific">Corynespora cassiicola Philippines</name>
    <dbReference type="NCBI Taxonomy" id="1448308"/>
    <lineage>
        <taxon>Eukaryota</taxon>
        <taxon>Fungi</taxon>
        <taxon>Dikarya</taxon>
        <taxon>Ascomycota</taxon>
        <taxon>Pezizomycotina</taxon>
        <taxon>Dothideomycetes</taxon>
        <taxon>Pleosporomycetidae</taxon>
        <taxon>Pleosporales</taxon>
        <taxon>Corynesporascaceae</taxon>
        <taxon>Corynespora</taxon>
    </lineage>
</organism>
<keyword evidence="2" id="KW-0507">mRNA processing</keyword>
<gene>
    <name evidence="10" type="ORF">BS50DRAFT_177446</name>
</gene>
<evidence type="ECO:0000256" key="3">
    <source>
        <dbReference type="ARBA" id="ARBA00022737"/>
    </source>
</evidence>
<dbReference type="GO" id="GO:0005686">
    <property type="term" value="C:U2 snRNP"/>
    <property type="evidence" value="ECO:0007669"/>
    <property type="project" value="TreeGrafter"/>
</dbReference>
<dbReference type="GO" id="GO:0003723">
    <property type="term" value="F:RNA binding"/>
    <property type="evidence" value="ECO:0007669"/>
    <property type="project" value="UniProtKB-UniRule"/>
</dbReference>
<evidence type="ECO:0000256" key="5">
    <source>
        <dbReference type="ARBA" id="ARBA00023187"/>
    </source>
</evidence>
<proteinExistence type="inferred from homology"/>
<dbReference type="PANTHER" id="PTHR15608">
    <property type="entry name" value="SPLICING FACTOR U2AF-ASSOCIATED PROTEIN 2"/>
    <property type="match status" value="1"/>
</dbReference>
<dbReference type="PANTHER" id="PTHR15608:SF0">
    <property type="entry name" value="HIV TAT-SPECIFIC FACTOR 1"/>
    <property type="match status" value="1"/>
</dbReference>
<dbReference type="InterPro" id="IPR035979">
    <property type="entry name" value="RBD_domain_sf"/>
</dbReference>